<evidence type="ECO:0000313" key="3">
    <source>
        <dbReference type="RefSeq" id="XP_021837965.2"/>
    </source>
</evidence>
<evidence type="ECO:0000259" key="1">
    <source>
        <dbReference type="Pfam" id="PF13963"/>
    </source>
</evidence>
<feature type="domain" description="Transposase-associated" evidence="1">
    <location>
        <begin position="3"/>
        <end position="78"/>
    </location>
</feature>
<dbReference type="InterPro" id="IPR029480">
    <property type="entry name" value="Transpos_assoc"/>
</dbReference>
<name>A0A9R0HWA8_SPIOL</name>
<reference evidence="2" key="1">
    <citation type="journal article" date="2021" name="Nat. Commun.">
        <title>Genomic analyses provide insights into spinach domestication and the genetic basis of agronomic traits.</title>
        <authorList>
            <person name="Cai X."/>
            <person name="Sun X."/>
            <person name="Xu C."/>
            <person name="Sun H."/>
            <person name="Wang X."/>
            <person name="Ge C."/>
            <person name="Zhang Z."/>
            <person name="Wang Q."/>
            <person name="Fei Z."/>
            <person name="Jiao C."/>
            <person name="Wang Q."/>
        </authorList>
    </citation>
    <scope>NUCLEOTIDE SEQUENCE [LARGE SCALE GENOMIC DNA]</scope>
    <source>
        <strain evidence="2">cv. Varoflay</strain>
    </source>
</reference>
<protein>
    <recommendedName>
        <fullName evidence="1">Transposase-associated domain-containing protein</fullName>
    </recommendedName>
</protein>
<gene>
    <name evidence="3" type="primary">LOC110777683</name>
</gene>
<keyword evidence="2" id="KW-1185">Reference proteome</keyword>
<organism evidence="2 3">
    <name type="scientific">Spinacia oleracea</name>
    <name type="common">Spinach</name>
    <dbReference type="NCBI Taxonomy" id="3562"/>
    <lineage>
        <taxon>Eukaryota</taxon>
        <taxon>Viridiplantae</taxon>
        <taxon>Streptophyta</taxon>
        <taxon>Embryophyta</taxon>
        <taxon>Tracheophyta</taxon>
        <taxon>Spermatophyta</taxon>
        <taxon>Magnoliopsida</taxon>
        <taxon>eudicotyledons</taxon>
        <taxon>Gunneridae</taxon>
        <taxon>Pentapetalae</taxon>
        <taxon>Caryophyllales</taxon>
        <taxon>Chenopodiaceae</taxon>
        <taxon>Chenopodioideae</taxon>
        <taxon>Anserineae</taxon>
        <taxon>Spinacia</taxon>
    </lineage>
</organism>
<dbReference type="Proteomes" id="UP000813463">
    <property type="component" value="Chromosome 2"/>
</dbReference>
<reference evidence="3" key="2">
    <citation type="submission" date="2025-08" db="UniProtKB">
        <authorList>
            <consortium name="RefSeq"/>
        </authorList>
    </citation>
    <scope>IDENTIFICATION</scope>
    <source>
        <tissue evidence="3">Leaf</tissue>
    </source>
</reference>
<evidence type="ECO:0000313" key="2">
    <source>
        <dbReference type="Proteomes" id="UP000813463"/>
    </source>
</evidence>
<dbReference type="InterPro" id="IPR004242">
    <property type="entry name" value="Transposase_21"/>
</dbReference>
<sequence>MDRSWMYGRRGTKDFMHGVSEFCMSALQHQASTGVKEFYCPCADCENVNTVNNVLVIRDHVFMHGFKPNYHVWVYHGESGVYLGNSSKTVVHEQEEAIYTKEEADCFEDDDDVENNIDDDNDRVEDMLHEVEDEVRGRVFECLSKAAETPLYPGYTKYSKLSAVCTLYNIKTSGGWTDISFTELLVALRDMLPAGNELPRSNYCAKKLMCPFGLGYKKIHAFPNDCLLYHKQYENLDKCPRCGVSRYKRKGVSEDARNSRWHADPDRRKKDGLLRHPADSLQWKTIDKLYDTFGKEPRNLRLGLCTDGINPFGTLSPQHSTWPVLLVIYNLSPWLCMKRKYIMFSLLISGPKQPGNNIDVYLEPLVDDLRKM</sequence>
<dbReference type="PANTHER" id="PTHR10775">
    <property type="entry name" value="OS08G0208400 PROTEIN"/>
    <property type="match status" value="1"/>
</dbReference>
<dbReference type="KEGG" id="soe:110777683"/>
<dbReference type="GeneID" id="110777683"/>
<dbReference type="AlphaFoldDB" id="A0A9R0HWA8"/>
<dbReference type="PANTHER" id="PTHR10775:SF180">
    <property type="entry name" value="TRANSPOSON, EN_SPM-LIKE, TRANSPOSASE-ASSOCIATED DOMAIN PROTEIN-RELATED"/>
    <property type="match status" value="1"/>
</dbReference>
<dbReference type="RefSeq" id="XP_021837965.2">
    <property type="nucleotide sequence ID" value="XM_021982273.2"/>
</dbReference>
<dbReference type="Pfam" id="PF02992">
    <property type="entry name" value="Transposase_21"/>
    <property type="match status" value="1"/>
</dbReference>
<proteinExistence type="predicted"/>
<dbReference type="Pfam" id="PF13963">
    <property type="entry name" value="Transpos_assoc"/>
    <property type="match status" value="1"/>
</dbReference>
<accession>A0A9R0HWA8</accession>